<dbReference type="InterPro" id="IPR016166">
    <property type="entry name" value="FAD-bd_PCMH"/>
</dbReference>
<dbReference type="InterPro" id="IPR016169">
    <property type="entry name" value="FAD-bd_PCMH_sub2"/>
</dbReference>
<dbReference type="SUPFAM" id="SSF55447">
    <property type="entry name" value="CO dehydrogenase flavoprotein C-terminal domain-like"/>
    <property type="match status" value="1"/>
</dbReference>
<evidence type="ECO:0000256" key="1">
    <source>
        <dbReference type="ARBA" id="ARBA00022630"/>
    </source>
</evidence>
<dbReference type="RefSeq" id="WP_184309156.1">
    <property type="nucleotide sequence ID" value="NZ_JACHEN010000005.1"/>
</dbReference>
<dbReference type="EC" id="1.2.7.4" evidence="4"/>
<proteinExistence type="predicted"/>
<comment type="caution">
    <text evidence="4">The sequence shown here is derived from an EMBL/GenBank/DDBJ whole genome shotgun (WGS) entry which is preliminary data.</text>
</comment>
<organism evidence="4 5">
    <name type="scientific">Anaerosolibacter carboniphilus</name>
    <dbReference type="NCBI Taxonomy" id="1417629"/>
    <lineage>
        <taxon>Bacteria</taxon>
        <taxon>Bacillati</taxon>
        <taxon>Bacillota</taxon>
        <taxon>Clostridia</taxon>
        <taxon>Peptostreptococcales</taxon>
        <taxon>Thermotaleaceae</taxon>
        <taxon>Anaerosolibacter</taxon>
    </lineage>
</organism>
<dbReference type="PANTHER" id="PTHR42659">
    <property type="entry name" value="XANTHINE DEHYDROGENASE SUBUNIT C-RELATED"/>
    <property type="match status" value="1"/>
</dbReference>
<dbReference type="InterPro" id="IPR036683">
    <property type="entry name" value="CO_DH_flav_C_dom_sf"/>
</dbReference>
<name>A0A841KYB4_9FIRM</name>
<dbReference type="Gene3D" id="3.30.43.10">
    <property type="entry name" value="Uridine Diphospho-n-acetylenolpyruvylglucosamine Reductase, domain 2"/>
    <property type="match status" value="1"/>
</dbReference>
<feature type="domain" description="FAD-binding PCMH-type" evidence="3">
    <location>
        <begin position="1"/>
        <end position="174"/>
    </location>
</feature>
<dbReference type="Pfam" id="PF03450">
    <property type="entry name" value="CO_deh_flav_C"/>
    <property type="match status" value="1"/>
</dbReference>
<dbReference type="EC" id="1.17.1.4" evidence="4"/>
<dbReference type="InterPro" id="IPR002346">
    <property type="entry name" value="Mopterin_DH_FAD-bd"/>
</dbReference>
<dbReference type="Pfam" id="PF00941">
    <property type="entry name" value="FAD_binding_5"/>
    <property type="match status" value="1"/>
</dbReference>
<keyword evidence="1" id="KW-0285">Flavoprotein</keyword>
<keyword evidence="5" id="KW-1185">Reference proteome</keyword>
<dbReference type="AlphaFoldDB" id="A0A841KYB4"/>
<dbReference type="SMART" id="SM01092">
    <property type="entry name" value="CO_deh_flav_C"/>
    <property type="match status" value="1"/>
</dbReference>
<dbReference type="Proteomes" id="UP000579281">
    <property type="component" value="Unassembled WGS sequence"/>
</dbReference>
<dbReference type="SUPFAM" id="SSF56176">
    <property type="entry name" value="FAD-binding/transporter-associated domain-like"/>
    <property type="match status" value="1"/>
</dbReference>
<keyword evidence="2 4" id="KW-0560">Oxidoreductase</keyword>
<dbReference type="Gene3D" id="3.30.465.10">
    <property type="match status" value="1"/>
</dbReference>
<evidence type="ECO:0000313" key="4">
    <source>
        <dbReference type="EMBL" id="MBB6215139.1"/>
    </source>
</evidence>
<sequence length="295" mass="32486">MITKCIRPSTLGEALEVLSQQGNNGQLIAGGTDLMIEIRHHQYGKNTLIDISHLKELRFIEIGEQEISIGAGTRFSDIVNHQEMKAICKGLWEACKSVGSPQIRNAGTIGGNICNGSPAADSVPPLLALDAQVTIKSSKKTRTTALKDLYMDKGKIALEADELLHTIRFRKPQKGESISFEKLGLRRALAIARLSCAVFISLEEGDKIREVRIATGAMGRYPQREEGIERLLMGETLDEPLIEMGIQELSHIARLRLGSRRSAAFKCEAIQGLFDKALKRAAKEAKSHDFYSFNG</sequence>
<dbReference type="InterPro" id="IPR051312">
    <property type="entry name" value="Diverse_Substr_Oxidored"/>
</dbReference>
<reference evidence="4 5" key="1">
    <citation type="submission" date="2020-08" db="EMBL/GenBank/DDBJ databases">
        <title>Genomic Encyclopedia of Type Strains, Phase IV (KMG-IV): sequencing the most valuable type-strain genomes for metagenomic binning, comparative biology and taxonomic classification.</title>
        <authorList>
            <person name="Goeker M."/>
        </authorList>
    </citation>
    <scope>NUCLEOTIDE SEQUENCE [LARGE SCALE GENOMIC DNA]</scope>
    <source>
        <strain evidence="4 5">DSM 103526</strain>
    </source>
</reference>
<accession>A0A841KYB4</accession>
<dbReference type="GO" id="GO:0004854">
    <property type="term" value="F:xanthine dehydrogenase activity"/>
    <property type="evidence" value="ECO:0007669"/>
    <property type="project" value="UniProtKB-EC"/>
</dbReference>
<dbReference type="InterPro" id="IPR016167">
    <property type="entry name" value="FAD-bd_PCMH_sub1"/>
</dbReference>
<dbReference type="InterPro" id="IPR005107">
    <property type="entry name" value="CO_DH_flav_C"/>
</dbReference>
<dbReference type="PANTHER" id="PTHR42659:SF9">
    <property type="entry name" value="XANTHINE DEHYDROGENASE FAD-BINDING SUBUNIT XDHB-RELATED"/>
    <property type="match status" value="1"/>
</dbReference>
<evidence type="ECO:0000256" key="2">
    <source>
        <dbReference type="ARBA" id="ARBA00023002"/>
    </source>
</evidence>
<evidence type="ECO:0000259" key="3">
    <source>
        <dbReference type="PROSITE" id="PS51387"/>
    </source>
</evidence>
<dbReference type="GO" id="GO:0043885">
    <property type="term" value="F:anaerobic carbon-monoxide dehydrogenase activity"/>
    <property type="evidence" value="ECO:0007669"/>
    <property type="project" value="UniProtKB-EC"/>
</dbReference>
<protein>
    <submittedName>
        <fullName evidence="4">Carbon-monoxide dehydrogenase medium subunit/xanthine dehydrogenase FAD-binding subunit</fullName>
        <ecNumber evidence="4">1.17.1.4</ecNumber>
        <ecNumber evidence="4">1.2.7.4</ecNumber>
    </submittedName>
</protein>
<dbReference type="Gene3D" id="3.30.390.50">
    <property type="entry name" value="CO dehydrogenase flavoprotein, C-terminal domain"/>
    <property type="match status" value="1"/>
</dbReference>
<dbReference type="InterPro" id="IPR036318">
    <property type="entry name" value="FAD-bd_PCMH-like_sf"/>
</dbReference>
<dbReference type="GO" id="GO:0071949">
    <property type="term" value="F:FAD binding"/>
    <property type="evidence" value="ECO:0007669"/>
    <property type="project" value="InterPro"/>
</dbReference>
<dbReference type="EMBL" id="JACHEN010000005">
    <property type="protein sequence ID" value="MBB6215139.1"/>
    <property type="molecule type" value="Genomic_DNA"/>
</dbReference>
<dbReference type="PROSITE" id="PS51387">
    <property type="entry name" value="FAD_PCMH"/>
    <property type="match status" value="1"/>
</dbReference>
<evidence type="ECO:0000313" key="5">
    <source>
        <dbReference type="Proteomes" id="UP000579281"/>
    </source>
</evidence>
<gene>
    <name evidence="4" type="ORF">HNQ80_001228</name>
</gene>